<dbReference type="InterPro" id="IPR011051">
    <property type="entry name" value="RmlC_Cupin_sf"/>
</dbReference>
<dbReference type="PROSITE" id="PS50943">
    <property type="entry name" value="HTH_CROC1"/>
    <property type="match status" value="1"/>
</dbReference>
<dbReference type="EMBL" id="JAQIIO010000012">
    <property type="protein sequence ID" value="MDA5095607.1"/>
    <property type="molecule type" value="Genomic_DNA"/>
</dbReference>
<reference evidence="3 4" key="1">
    <citation type="submission" date="2023-01" db="EMBL/GenBank/DDBJ databases">
        <authorList>
            <person name="Yoon J.-W."/>
        </authorList>
    </citation>
    <scope>NUCLEOTIDE SEQUENCE [LARGE SCALE GENOMIC DNA]</scope>
    <source>
        <strain evidence="3 4">KMU-50</strain>
    </source>
</reference>
<organism evidence="3 4">
    <name type="scientific">Aliiroseovarius salicola</name>
    <dbReference type="NCBI Taxonomy" id="3009082"/>
    <lineage>
        <taxon>Bacteria</taxon>
        <taxon>Pseudomonadati</taxon>
        <taxon>Pseudomonadota</taxon>
        <taxon>Alphaproteobacteria</taxon>
        <taxon>Rhodobacterales</taxon>
        <taxon>Paracoccaceae</taxon>
        <taxon>Aliiroseovarius</taxon>
    </lineage>
</organism>
<protein>
    <submittedName>
        <fullName evidence="3">Cupin domain-containing protein</fullName>
    </submittedName>
</protein>
<dbReference type="PANTHER" id="PTHR46797:SF11">
    <property type="entry name" value="HTH-TYPE TRANSCRIPTIONAL REGULATOR PUUR"/>
    <property type="match status" value="1"/>
</dbReference>
<comment type="caution">
    <text evidence="3">The sequence shown here is derived from an EMBL/GenBank/DDBJ whole genome shotgun (WGS) entry which is preliminary data.</text>
</comment>
<evidence type="ECO:0000256" key="1">
    <source>
        <dbReference type="ARBA" id="ARBA00023125"/>
    </source>
</evidence>
<dbReference type="CDD" id="cd00093">
    <property type="entry name" value="HTH_XRE"/>
    <property type="match status" value="1"/>
</dbReference>
<dbReference type="Gene3D" id="1.10.260.40">
    <property type="entry name" value="lambda repressor-like DNA-binding domains"/>
    <property type="match status" value="1"/>
</dbReference>
<accession>A0ABT4W502</accession>
<proteinExistence type="predicted"/>
<dbReference type="Proteomes" id="UP001528040">
    <property type="component" value="Unassembled WGS sequence"/>
</dbReference>
<dbReference type="SMART" id="SM00530">
    <property type="entry name" value="HTH_XRE"/>
    <property type="match status" value="1"/>
</dbReference>
<dbReference type="CDD" id="cd02209">
    <property type="entry name" value="cupin_XRE_C"/>
    <property type="match status" value="1"/>
</dbReference>
<name>A0ABT4W502_9RHOB</name>
<keyword evidence="1" id="KW-0238">DNA-binding</keyword>
<gene>
    <name evidence="3" type="ORF">O2N63_16070</name>
</gene>
<sequence length="197" mass="21532">MFTMMNTQNTPADPSSEIDLGPRLRYVREQAGLSQRALAKQVGVPNSTISLIESGKMNPSVGALKRVLDGIPIGLSEFFSFAPDPDRKVFFAAEELKEIAKGKLSFRQVGENLLGRSLQILHETYAPNADTGARMYEHDGEEGGVVISGRIEITVGAERKILGPGDAYLFDSRRPHRFRQVGPEPCVIVSACTPPTF</sequence>
<dbReference type="Gene3D" id="2.60.120.10">
    <property type="entry name" value="Jelly Rolls"/>
    <property type="match status" value="1"/>
</dbReference>
<evidence type="ECO:0000313" key="3">
    <source>
        <dbReference type="EMBL" id="MDA5095607.1"/>
    </source>
</evidence>
<evidence type="ECO:0000259" key="2">
    <source>
        <dbReference type="PROSITE" id="PS50943"/>
    </source>
</evidence>
<evidence type="ECO:0000313" key="4">
    <source>
        <dbReference type="Proteomes" id="UP001528040"/>
    </source>
</evidence>
<dbReference type="InterPro" id="IPR050807">
    <property type="entry name" value="TransReg_Diox_bact_type"/>
</dbReference>
<dbReference type="InterPro" id="IPR014710">
    <property type="entry name" value="RmlC-like_jellyroll"/>
</dbReference>
<dbReference type="InterPro" id="IPR013096">
    <property type="entry name" value="Cupin_2"/>
</dbReference>
<dbReference type="Pfam" id="PF01381">
    <property type="entry name" value="HTH_3"/>
    <property type="match status" value="1"/>
</dbReference>
<keyword evidence="4" id="KW-1185">Reference proteome</keyword>
<dbReference type="Pfam" id="PF07883">
    <property type="entry name" value="Cupin_2"/>
    <property type="match status" value="1"/>
</dbReference>
<dbReference type="PANTHER" id="PTHR46797">
    <property type="entry name" value="HTH-TYPE TRANSCRIPTIONAL REGULATOR"/>
    <property type="match status" value="1"/>
</dbReference>
<dbReference type="SUPFAM" id="SSF51182">
    <property type="entry name" value="RmlC-like cupins"/>
    <property type="match status" value="1"/>
</dbReference>
<dbReference type="InterPro" id="IPR001387">
    <property type="entry name" value="Cro/C1-type_HTH"/>
</dbReference>
<dbReference type="InterPro" id="IPR010982">
    <property type="entry name" value="Lambda_DNA-bd_dom_sf"/>
</dbReference>
<feature type="domain" description="HTH cro/C1-type" evidence="2">
    <location>
        <begin position="24"/>
        <end position="78"/>
    </location>
</feature>
<dbReference type="SUPFAM" id="SSF47413">
    <property type="entry name" value="lambda repressor-like DNA-binding domains"/>
    <property type="match status" value="1"/>
</dbReference>